<keyword evidence="1" id="KW-0812">Transmembrane</keyword>
<keyword evidence="1" id="KW-1133">Transmembrane helix</keyword>
<evidence type="ECO:0000313" key="2">
    <source>
        <dbReference type="EMBL" id="CAI5442085.1"/>
    </source>
</evidence>
<evidence type="ECO:0000256" key="1">
    <source>
        <dbReference type="SAM" id="Phobius"/>
    </source>
</evidence>
<accession>A0A9P1IBN5</accession>
<sequence>MPVGDYPTIGEYAEAQKQLGSCLPEFRATMVKSLKIGAGFGVPFGVYVAYRQHGLAFKPFVGKTIATWLTSTLTFACLGLMGGTYNCLRIKF</sequence>
<protein>
    <submittedName>
        <fullName evidence="2">Uncharacterized protein</fullName>
    </submittedName>
</protein>
<feature type="transmembrane region" description="Helical" evidence="1">
    <location>
        <begin position="65"/>
        <end position="88"/>
    </location>
</feature>
<proteinExistence type="predicted"/>
<dbReference type="Proteomes" id="UP001152747">
    <property type="component" value="Unassembled WGS sequence"/>
</dbReference>
<dbReference type="OrthoDB" id="410920at2759"/>
<dbReference type="EMBL" id="CANHGI010000002">
    <property type="protein sequence ID" value="CAI5442085.1"/>
    <property type="molecule type" value="Genomic_DNA"/>
</dbReference>
<keyword evidence="1" id="KW-0472">Membrane</keyword>
<organism evidence="2 3">
    <name type="scientific">Caenorhabditis angaria</name>
    <dbReference type="NCBI Taxonomy" id="860376"/>
    <lineage>
        <taxon>Eukaryota</taxon>
        <taxon>Metazoa</taxon>
        <taxon>Ecdysozoa</taxon>
        <taxon>Nematoda</taxon>
        <taxon>Chromadorea</taxon>
        <taxon>Rhabditida</taxon>
        <taxon>Rhabditina</taxon>
        <taxon>Rhabditomorpha</taxon>
        <taxon>Rhabditoidea</taxon>
        <taxon>Rhabditidae</taxon>
        <taxon>Peloderinae</taxon>
        <taxon>Caenorhabditis</taxon>
    </lineage>
</organism>
<keyword evidence="3" id="KW-1185">Reference proteome</keyword>
<gene>
    <name evidence="2" type="ORF">CAMP_LOCUS4722</name>
</gene>
<reference evidence="2" key="1">
    <citation type="submission" date="2022-11" db="EMBL/GenBank/DDBJ databases">
        <authorList>
            <person name="Kikuchi T."/>
        </authorList>
    </citation>
    <scope>NUCLEOTIDE SEQUENCE</scope>
    <source>
        <strain evidence="2">PS1010</strain>
    </source>
</reference>
<comment type="caution">
    <text evidence="2">The sequence shown here is derived from an EMBL/GenBank/DDBJ whole genome shotgun (WGS) entry which is preliminary data.</text>
</comment>
<evidence type="ECO:0000313" key="3">
    <source>
        <dbReference type="Proteomes" id="UP001152747"/>
    </source>
</evidence>
<dbReference type="AlphaFoldDB" id="A0A9P1IBN5"/>
<name>A0A9P1IBN5_9PELO</name>